<evidence type="ECO:0000259" key="4">
    <source>
        <dbReference type="PROSITE" id="PS50893"/>
    </source>
</evidence>
<dbReference type="Pfam" id="PF00005">
    <property type="entry name" value="ABC_tran"/>
    <property type="match status" value="1"/>
</dbReference>
<dbReference type="PROSITE" id="PS50893">
    <property type="entry name" value="ABC_TRANSPORTER_2"/>
    <property type="match status" value="1"/>
</dbReference>
<dbReference type="InterPro" id="IPR051782">
    <property type="entry name" value="ABC_Transporter_VariousFunc"/>
</dbReference>
<evidence type="ECO:0000256" key="1">
    <source>
        <dbReference type="ARBA" id="ARBA00022448"/>
    </source>
</evidence>
<name>A0A381Z4K4_9ZZZZ</name>
<keyword evidence="2" id="KW-0547">Nucleotide-binding</keyword>
<dbReference type="InterPro" id="IPR003439">
    <property type="entry name" value="ABC_transporter-like_ATP-bd"/>
</dbReference>
<evidence type="ECO:0000313" key="5">
    <source>
        <dbReference type="EMBL" id="SVA83687.1"/>
    </source>
</evidence>
<dbReference type="GO" id="GO:0005524">
    <property type="term" value="F:ATP binding"/>
    <property type="evidence" value="ECO:0007669"/>
    <property type="project" value="UniProtKB-KW"/>
</dbReference>
<dbReference type="InterPro" id="IPR027417">
    <property type="entry name" value="P-loop_NTPase"/>
</dbReference>
<dbReference type="Gene3D" id="3.40.50.300">
    <property type="entry name" value="P-loop containing nucleotide triphosphate hydrolases"/>
    <property type="match status" value="1"/>
</dbReference>
<protein>
    <recommendedName>
        <fullName evidence="4">ABC transporter domain-containing protein</fullName>
    </recommendedName>
</protein>
<evidence type="ECO:0000256" key="3">
    <source>
        <dbReference type="ARBA" id="ARBA00022840"/>
    </source>
</evidence>
<reference evidence="5" key="1">
    <citation type="submission" date="2018-05" db="EMBL/GenBank/DDBJ databases">
        <authorList>
            <person name="Lanie J.A."/>
            <person name="Ng W.-L."/>
            <person name="Kazmierczak K.M."/>
            <person name="Andrzejewski T.M."/>
            <person name="Davidsen T.M."/>
            <person name="Wayne K.J."/>
            <person name="Tettelin H."/>
            <person name="Glass J.I."/>
            <person name="Rusch D."/>
            <person name="Podicherti R."/>
            <person name="Tsui H.-C.T."/>
            <person name="Winkler M.E."/>
        </authorList>
    </citation>
    <scope>NUCLEOTIDE SEQUENCE</scope>
</reference>
<evidence type="ECO:0000256" key="2">
    <source>
        <dbReference type="ARBA" id="ARBA00022741"/>
    </source>
</evidence>
<dbReference type="AlphaFoldDB" id="A0A381Z4K4"/>
<sequence length="214" mass="23600">MSLQSGEFLTVFGPNGSGKTTMMRIIASLSRPSTGSVELFGQNICKAPAHARQRIGFVTHRSLLYSSLSGFQNVRFFARMFGVDNAADRAREILSAMGLEHRMDDEVFTYSRGMEQRCAIARALVHHPDVLLLDEPFSGLDPDATARLQNLLAGPEGRSRTIILTSHDLTHGVKHADRVAILARGHLEFSAPVEQIEAGTMPDIYREHTRGNRG</sequence>
<accession>A0A381Z4K4</accession>
<proteinExistence type="predicted"/>
<dbReference type="SMART" id="SM00382">
    <property type="entry name" value="AAA"/>
    <property type="match status" value="1"/>
</dbReference>
<organism evidence="5">
    <name type="scientific">marine metagenome</name>
    <dbReference type="NCBI Taxonomy" id="408172"/>
    <lineage>
        <taxon>unclassified sequences</taxon>
        <taxon>metagenomes</taxon>
        <taxon>ecological metagenomes</taxon>
    </lineage>
</organism>
<keyword evidence="3" id="KW-0067">ATP-binding</keyword>
<dbReference type="InterPro" id="IPR003593">
    <property type="entry name" value="AAA+_ATPase"/>
</dbReference>
<keyword evidence="1" id="KW-0813">Transport</keyword>
<dbReference type="PANTHER" id="PTHR42939">
    <property type="entry name" value="ABC TRANSPORTER ATP-BINDING PROTEIN ALBC-RELATED"/>
    <property type="match status" value="1"/>
</dbReference>
<dbReference type="EMBL" id="UINC01019776">
    <property type="protein sequence ID" value="SVA83687.1"/>
    <property type="molecule type" value="Genomic_DNA"/>
</dbReference>
<gene>
    <name evidence="5" type="ORF">METZ01_LOCUS136541</name>
</gene>
<feature type="domain" description="ABC transporter" evidence="4">
    <location>
        <begin position="1"/>
        <end position="209"/>
    </location>
</feature>
<dbReference type="SUPFAM" id="SSF52540">
    <property type="entry name" value="P-loop containing nucleoside triphosphate hydrolases"/>
    <property type="match status" value="1"/>
</dbReference>
<dbReference type="CDD" id="cd03230">
    <property type="entry name" value="ABC_DR_subfamily_A"/>
    <property type="match status" value="1"/>
</dbReference>
<dbReference type="GO" id="GO:0016887">
    <property type="term" value="F:ATP hydrolysis activity"/>
    <property type="evidence" value="ECO:0007669"/>
    <property type="project" value="InterPro"/>
</dbReference>
<dbReference type="PANTHER" id="PTHR42939:SF1">
    <property type="entry name" value="ABC TRANSPORTER ATP-BINDING PROTEIN ALBC-RELATED"/>
    <property type="match status" value="1"/>
</dbReference>